<feature type="compositionally biased region" description="Basic and acidic residues" evidence="1">
    <location>
        <begin position="68"/>
        <end position="85"/>
    </location>
</feature>
<feature type="compositionally biased region" description="Polar residues" evidence="1">
    <location>
        <begin position="1"/>
        <end position="12"/>
    </location>
</feature>
<gene>
    <name evidence="2" type="ORF">H5410_050177</name>
</gene>
<feature type="compositionally biased region" description="Acidic residues" evidence="1">
    <location>
        <begin position="26"/>
        <end position="44"/>
    </location>
</feature>
<dbReference type="AlphaFoldDB" id="A0A9J5WX78"/>
<feature type="region of interest" description="Disordered" evidence="1">
    <location>
        <begin position="67"/>
        <end position="99"/>
    </location>
</feature>
<reference evidence="2 3" key="1">
    <citation type="submission" date="2020-09" db="EMBL/GenBank/DDBJ databases">
        <title>De no assembly of potato wild relative species, Solanum commersonii.</title>
        <authorList>
            <person name="Cho K."/>
        </authorList>
    </citation>
    <scope>NUCLEOTIDE SEQUENCE [LARGE SCALE GENOMIC DNA]</scope>
    <source>
        <strain evidence="2">LZ3.2</strain>
        <tissue evidence="2">Leaf</tissue>
    </source>
</reference>
<dbReference type="Proteomes" id="UP000824120">
    <property type="component" value="Chromosome 10"/>
</dbReference>
<accession>A0A9J5WX78</accession>
<comment type="caution">
    <text evidence="2">The sequence shown here is derived from an EMBL/GenBank/DDBJ whole genome shotgun (WGS) entry which is preliminary data.</text>
</comment>
<evidence type="ECO:0000313" key="2">
    <source>
        <dbReference type="EMBL" id="KAG5579550.1"/>
    </source>
</evidence>
<sequence>MHTTWGTGSYNSNEDDADDIALMAMEDSEPYSESDTEKSEDDDELSRISESIMKKNVEETGSIYAVSDNHKHEKSYEVHSDDHSVETMSPSTNKGDQHRETLLKEHFGTWG</sequence>
<name>A0A9J5WX78_SOLCO</name>
<keyword evidence="3" id="KW-1185">Reference proteome</keyword>
<dbReference type="EMBL" id="JACXVP010000010">
    <property type="protein sequence ID" value="KAG5579550.1"/>
    <property type="molecule type" value="Genomic_DNA"/>
</dbReference>
<evidence type="ECO:0000313" key="3">
    <source>
        <dbReference type="Proteomes" id="UP000824120"/>
    </source>
</evidence>
<protein>
    <submittedName>
        <fullName evidence="2">Uncharacterized protein</fullName>
    </submittedName>
</protein>
<proteinExistence type="predicted"/>
<feature type="region of interest" description="Disordered" evidence="1">
    <location>
        <begin position="1"/>
        <end position="47"/>
    </location>
</feature>
<evidence type="ECO:0000256" key="1">
    <source>
        <dbReference type="SAM" id="MobiDB-lite"/>
    </source>
</evidence>
<organism evidence="2 3">
    <name type="scientific">Solanum commersonii</name>
    <name type="common">Commerson's wild potato</name>
    <name type="synonym">Commerson's nightshade</name>
    <dbReference type="NCBI Taxonomy" id="4109"/>
    <lineage>
        <taxon>Eukaryota</taxon>
        <taxon>Viridiplantae</taxon>
        <taxon>Streptophyta</taxon>
        <taxon>Embryophyta</taxon>
        <taxon>Tracheophyta</taxon>
        <taxon>Spermatophyta</taxon>
        <taxon>Magnoliopsida</taxon>
        <taxon>eudicotyledons</taxon>
        <taxon>Gunneridae</taxon>
        <taxon>Pentapetalae</taxon>
        <taxon>asterids</taxon>
        <taxon>lamiids</taxon>
        <taxon>Solanales</taxon>
        <taxon>Solanaceae</taxon>
        <taxon>Solanoideae</taxon>
        <taxon>Solaneae</taxon>
        <taxon>Solanum</taxon>
    </lineage>
</organism>